<reference evidence="2" key="1">
    <citation type="journal article" date="2019" name="Int. J. Syst. Evol. Microbiol.">
        <title>The Global Catalogue of Microorganisms (GCM) 10K type strain sequencing project: providing services to taxonomists for standard genome sequencing and annotation.</title>
        <authorList>
            <consortium name="The Broad Institute Genomics Platform"/>
            <consortium name="The Broad Institute Genome Sequencing Center for Infectious Disease"/>
            <person name="Wu L."/>
            <person name="Ma J."/>
        </authorList>
    </citation>
    <scope>NUCLEOTIDE SEQUENCE [LARGE SCALE GENOMIC DNA]</scope>
    <source>
        <strain evidence="2">JCM 4586</strain>
    </source>
</reference>
<name>A0ABQ2YP47_9ACTN</name>
<evidence type="ECO:0008006" key="3">
    <source>
        <dbReference type="Google" id="ProtNLM"/>
    </source>
</evidence>
<proteinExistence type="predicted"/>
<keyword evidence="2" id="KW-1185">Reference proteome</keyword>
<gene>
    <name evidence="1" type="ORF">GCM10010324_38970</name>
</gene>
<organism evidence="1 2">
    <name type="scientific">Streptomyces hiroshimensis</name>
    <dbReference type="NCBI Taxonomy" id="66424"/>
    <lineage>
        <taxon>Bacteria</taxon>
        <taxon>Bacillati</taxon>
        <taxon>Actinomycetota</taxon>
        <taxon>Actinomycetes</taxon>
        <taxon>Kitasatosporales</taxon>
        <taxon>Streptomycetaceae</taxon>
        <taxon>Streptomyces</taxon>
    </lineage>
</organism>
<dbReference type="EMBL" id="BMUT01000008">
    <property type="protein sequence ID" value="GGX89559.1"/>
    <property type="molecule type" value="Genomic_DNA"/>
</dbReference>
<dbReference type="PROSITE" id="PS51257">
    <property type="entry name" value="PROKAR_LIPOPROTEIN"/>
    <property type="match status" value="1"/>
</dbReference>
<sequence>MTDGDGKGTDVKPVLRSLKGVGVGALAAVLLAGCGSEKDAGASAAEGWKSLDAQRLTVSYPPGFTELGAADRGSHTAAAATLTEGAKTVGKVGVQINFTTATSAEMAAIGAEASVQLGSTLGGQKKVGVRGTDDARRVDYEFTSTGQQNTPPKGTRMTGVDIVGMDKKDEAFLVRINAVKGKLSEDDIGKIVESIRVTG</sequence>
<accession>A0ABQ2YP47</accession>
<dbReference type="Proteomes" id="UP000659223">
    <property type="component" value="Unassembled WGS sequence"/>
</dbReference>
<protein>
    <recommendedName>
        <fullName evidence="3">Lipoprotein</fullName>
    </recommendedName>
</protein>
<evidence type="ECO:0000313" key="2">
    <source>
        <dbReference type="Proteomes" id="UP000659223"/>
    </source>
</evidence>
<evidence type="ECO:0000313" key="1">
    <source>
        <dbReference type="EMBL" id="GGX89559.1"/>
    </source>
</evidence>
<comment type="caution">
    <text evidence="1">The sequence shown here is derived from an EMBL/GenBank/DDBJ whole genome shotgun (WGS) entry which is preliminary data.</text>
</comment>